<dbReference type="Pfam" id="PF13487">
    <property type="entry name" value="HD_5"/>
    <property type="match status" value="1"/>
</dbReference>
<dbReference type="SUPFAM" id="SSF52172">
    <property type="entry name" value="CheY-like"/>
    <property type="match status" value="1"/>
</dbReference>
<dbReference type="PROSITE" id="PS51832">
    <property type="entry name" value="HD_GYP"/>
    <property type="match status" value="1"/>
</dbReference>
<keyword evidence="8" id="KW-1185">Reference proteome</keyword>
<dbReference type="InterPro" id="IPR037522">
    <property type="entry name" value="HD_GYP_dom"/>
</dbReference>
<dbReference type="InterPro" id="IPR003607">
    <property type="entry name" value="HD/PDEase_dom"/>
</dbReference>
<feature type="domain" description="HD-GYP" evidence="6">
    <location>
        <begin position="147"/>
        <end position="355"/>
    </location>
</feature>
<dbReference type="InterPro" id="IPR011006">
    <property type="entry name" value="CheY-like_superfamily"/>
</dbReference>
<dbReference type="PANTHER" id="PTHR45228:SF1">
    <property type="entry name" value="CYCLIC DI-GMP PHOSPHODIESTERASE TM_0186"/>
    <property type="match status" value="1"/>
</dbReference>
<evidence type="ECO:0000256" key="4">
    <source>
        <dbReference type="SAM" id="Coils"/>
    </source>
</evidence>
<dbReference type="AlphaFoldDB" id="N2BHH3"/>
<organism evidence="7 8">
    <name type="scientific">Eubacterium plexicaudatum ASF492</name>
    <dbReference type="NCBI Taxonomy" id="1235802"/>
    <lineage>
        <taxon>Bacteria</taxon>
        <taxon>Bacillati</taxon>
        <taxon>Bacillota</taxon>
        <taxon>Clostridia</taxon>
        <taxon>Eubacteriales</taxon>
        <taxon>Eubacteriaceae</taxon>
        <taxon>Eubacterium</taxon>
    </lineage>
</organism>
<dbReference type="InterPro" id="IPR001789">
    <property type="entry name" value="Sig_transdc_resp-reg_receiver"/>
</dbReference>
<dbReference type="CDD" id="cd00077">
    <property type="entry name" value="HDc"/>
    <property type="match status" value="1"/>
</dbReference>
<dbReference type="Pfam" id="PF00072">
    <property type="entry name" value="Response_reg"/>
    <property type="match status" value="1"/>
</dbReference>
<dbReference type="SMART" id="SM00448">
    <property type="entry name" value="REC"/>
    <property type="match status" value="1"/>
</dbReference>
<evidence type="ECO:0000256" key="1">
    <source>
        <dbReference type="ARBA" id="ARBA00018672"/>
    </source>
</evidence>
<dbReference type="eggNOG" id="COG3437">
    <property type="taxonomic scope" value="Bacteria"/>
</dbReference>
<dbReference type="InterPro" id="IPR052020">
    <property type="entry name" value="Cyclic_di-GMP/3'3'-cGAMP_PDE"/>
</dbReference>
<feature type="domain" description="Response regulatory" evidence="5">
    <location>
        <begin position="5"/>
        <end position="120"/>
    </location>
</feature>
<evidence type="ECO:0000256" key="3">
    <source>
        <dbReference type="PROSITE-ProRule" id="PRU00169"/>
    </source>
</evidence>
<evidence type="ECO:0000313" key="7">
    <source>
        <dbReference type="EMBL" id="EMZ37943.1"/>
    </source>
</evidence>
<proteinExistence type="predicted"/>
<gene>
    <name evidence="7" type="ORF">C823_00267</name>
</gene>
<reference evidence="7 8" key="1">
    <citation type="journal article" date="2014" name="Genome Announc.">
        <title>Draft genome sequences of the altered schaedler flora, a defined bacterial community from gnotobiotic mice.</title>
        <authorList>
            <person name="Wannemuehler M.J."/>
            <person name="Overstreet A.M."/>
            <person name="Ward D.V."/>
            <person name="Phillips G.J."/>
        </authorList>
    </citation>
    <scope>NUCLEOTIDE SEQUENCE [LARGE SCALE GENOMIC DNA]</scope>
    <source>
        <strain evidence="7 8">ASF492</strain>
    </source>
</reference>
<evidence type="ECO:0000259" key="6">
    <source>
        <dbReference type="PROSITE" id="PS51832"/>
    </source>
</evidence>
<comment type="caution">
    <text evidence="7">The sequence shown here is derived from an EMBL/GenBank/DDBJ whole genome shotgun (WGS) entry which is preliminary data.</text>
</comment>
<dbReference type="GO" id="GO:0000160">
    <property type="term" value="P:phosphorelay signal transduction system"/>
    <property type="evidence" value="ECO:0007669"/>
    <property type="project" value="InterPro"/>
</dbReference>
<name>N2BHH3_9FIRM</name>
<dbReference type="SUPFAM" id="SSF109604">
    <property type="entry name" value="HD-domain/PDEase-like"/>
    <property type="match status" value="1"/>
</dbReference>
<dbReference type="HOGENOM" id="CLU_000445_92_10_9"/>
<dbReference type="Proteomes" id="UP000012589">
    <property type="component" value="Unassembled WGS sequence"/>
</dbReference>
<dbReference type="Gene3D" id="3.40.50.2300">
    <property type="match status" value="1"/>
</dbReference>
<dbReference type="Gene3D" id="1.10.3210.10">
    <property type="entry name" value="Hypothetical protein af1432"/>
    <property type="match status" value="1"/>
</dbReference>
<feature type="modified residue" description="4-aspartylphosphate" evidence="3">
    <location>
        <position position="53"/>
    </location>
</feature>
<evidence type="ECO:0000313" key="8">
    <source>
        <dbReference type="Proteomes" id="UP000012589"/>
    </source>
</evidence>
<dbReference type="EMBL" id="AQFT01000009">
    <property type="protein sequence ID" value="EMZ37943.1"/>
    <property type="molecule type" value="Genomic_DNA"/>
</dbReference>
<dbReference type="PROSITE" id="PS50110">
    <property type="entry name" value="RESPONSE_REGULATORY"/>
    <property type="match status" value="1"/>
</dbReference>
<accession>N2BHH3</accession>
<feature type="coiled-coil region" evidence="4">
    <location>
        <begin position="124"/>
        <end position="153"/>
    </location>
</feature>
<keyword evidence="3" id="KW-0597">Phosphoprotein</keyword>
<sequence length="358" mass="41893">MEEQQILIVDDEAINREILKTMFEEYDTLEAENGREAVEKIAASRNLVLVLLDISMPVMSGFDVLEYMREHDLLEQIPVILITGETVIDSEDKAYSYGVADVIHKPFYPHIVKKRSRNIIDLYQHKLEMELRLRQQEIEIKEQEKEIRENNELMLESLSSLVEFRNVETGEHTQRIKYFTKIMLEYIQEFFPKYGLDMYQIDQIVRASVLHDIGKIGIPDSILLKPGRLTKEEFEMMKSHTTIGCDILEKAYRKKDSDFYRYSYDICRHHHERWDGNGYPDHLKGEEISIGVQVVSVADVYDALVSPRVYKEPFSKDMAYDMIMNGECGQFSPDVLECFALAKEDVFNCEVIKMLKFV</sequence>
<dbReference type="STRING" id="1235802.C823_00267"/>
<comment type="function">
    <text evidence="2">May play the central regulatory role in sporulation. It may be an element of the effector pathway responsible for the activation of sporulation genes in response to nutritional stress. Spo0A may act in concert with spo0H (a sigma factor) to control the expression of some genes that are critical to the sporulation process.</text>
</comment>
<dbReference type="PATRIC" id="fig|1235802.3.peg.280"/>
<dbReference type="PANTHER" id="PTHR45228">
    <property type="entry name" value="CYCLIC DI-GMP PHOSPHODIESTERASE TM_0186-RELATED"/>
    <property type="match status" value="1"/>
</dbReference>
<protein>
    <recommendedName>
        <fullName evidence="1">Stage 0 sporulation protein A homolog</fullName>
    </recommendedName>
</protein>
<evidence type="ECO:0000259" key="5">
    <source>
        <dbReference type="PROSITE" id="PS50110"/>
    </source>
</evidence>
<evidence type="ECO:0000256" key="2">
    <source>
        <dbReference type="ARBA" id="ARBA00024867"/>
    </source>
</evidence>
<dbReference type="SMART" id="SM00471">
    <property type="entry name" value="HDc"/>
    <property type="match status" value="1"/>
</dbReference>
<dbReference type="OrthoDB" id="9805474at2"/>
<keyword evidence="4" id="KW-0175">Coiled coil</keyword>